<keyword evidence="3" id="KW-0732">Signal</keyword>
<feature type="domain" description="PAS" evidence="4">
    <location>
        <begin position="461"/>
        <end position="530"/>
    </location>
</feature>
<evidence type="ECO:0000313" key="7">
    <source>
        <dbReference type="EMBL" id="KFN47540.1"/>
    </source>
</evidence>
<dbReference type="PANTHER" id="PTHR44757">
    <property type="entry name" value="DIGUANYLATE CYCLASE DGCP"/>
    <property type="match status" value="1"/>
</dbReference>
<dbReference type="PROSITE" id="PS50887">
    <property type="entry name" value="GGDEF"/>
    <property type="match status" value="1"/>
</dbReference>
<proteinExistence type="predicted"/>
<dbReference type="eggNOG" id="COG3706">
    <property type="taxonomic scope" value="Bacteria"/>
</dbReference>
<dbReference type="NCBIfam" id="TIGR00229">
    <property type="entry name" value="sensory_box"/>
    <property type="match status" value="2"/>
</dbReference>
<dbReference type="EMBL" id="AVCK01000009">
    <property type="protein sequence ID" value="KFN47540.1"/>
    <property type="molecule type" value="Genomic_DNA"/>
</dbReference>
<dbReference type="SUPFAM" id="SSF55073">
    <property type="entry name" value="Nucleotide cyclase"/>
    <property type="match status" value="1"/>
</dbReference>
<evidence type="ECO:0000259" key="5">
    <source>
        <dbReference type="PROSITE" id="PS50113"/>
    </source>
</evidence>
<feature type="domain" description="PAC" evidence="5">
    <location>
        <begin position="533"/>
        <end position="584"/>
    </location>
</feature>
<name>A0A091BT75_9GAMM</name>
<comment type="caution">
    <text evidence="7">The sequence shown here is derived from an EMBL/GenBank/DDBJ whole genome shotgun (WGS) entry which is preliminary data.</text>
</comment>
<dbReference type="STRING" id="1384056.N787_08240"/>
<protein>
    <recommendedName>
        <fullName evidence="9">Diguanylate cyclase</fullName>
    </recommendedName>
</protein>
<dbReference type="NCBIfam" id="TIGR00254">
    <property type="entry name" value="GGDEF"/>
    <property type="match status" value="1"/>
</dbReference>
<feature type="domain" description="PAS" evidence="4">
    <location>
        <begin position="585"/>
        <end position="655"/>
    </location>
</feature>
<dbReference type="CDD" id="cd00130">
    <property type="entry name" value="PAS"/>
    <property type="match status" value="1"/>
</dbReference>
<dbReference type="SUPFAM" id="SSF55785">
    <property type="entry name" value="PYP-like sensor domain (PAS domain)"/>
    <property type="match status" value="2"/>
</dbReference>
<dbReference type="InterPro" id="IPR000014">
    <property type="entry name" value="PAS"/>
</dbReference>
<dbReference type="InterPro" id="IPR043128">
    <property type="entry name" value="Rev_trsase/Diguanyl_cyclase"/>
</dbReference>
<dbReference type="GO" id="GO:0003824">
    <property type="term" value="F:catalytic activity"/>
    <property type="evidence" value="ECO:0007669"/>
    <property type="project" value="UniProtKB-ARBA"/>
</dbReference>
<evidence type="ECO:0000256" key="2">
    <source>
        <dbReference type="SAM" id="MobiDB-lite"/>
    </source>
</evidence>
<dbReference type="InterPro" id="IPR029787">
    <property type="entry name" value="Nucleotide_cyclase"/>
</dbReference>
<evidence type="ECO:0000256" key="1">
    <source>
        <dbReference type="ARBA" id="ARBA00001946"/>
    </source>
</evidence>
<dbReference type="SMART" id="SM00091">
    <property type="entry name" value="PAS"/>
    <property type="match status" value="2"/>
</dbReference>
<dbReference type="InterPro" id="IPR000160">
    <property type="entry name" value="GGDEF_dom"/>
</dbReference>
<dbReference type="FunFam" id="3.30.70.270:FF:000001">
    <property type="entry name" value="Diguanylate cyclase domain protein"/>
    <property type="match status" value="1"/>
</dbReference>
<dbReference type="PROSITE" id="PS51257">
    <property type="entry name" value="PROKAR_LIPOPROTEIN"/>
    <property type="match status" value="1"/>
</dbReference>
<dbReference type="Pfam" id="PF08448">
    <property type="entry name" value="PAS_4"/>
    <property type="match status" value="1"/>
</dbReference>
<gene>
    <name evidence="7" type="ORF">N787_08240</name>
</gene>
<dbReference type="InterPro" id="IPR013655">
    <property type="entry name" value="PAS_fold_3"/>
</dbReference>
<dbReference type="InterPro" id="IPR035965">
    <property type="entry name" value="PAS-like_dom_sf"/>
</dbReference>
<feature type="chain" id="PRO_5001870100" description="Diguanylate cyclase" evidence="3">
    <location>
        <begin position="35"/>
        <end position="873"/>
    </location>
</feature>
<feature type="domain" description="GGDEF" evidence="6">
    <location>
        <begin position="740"/>
        <end position="872"/>
    </location>
</feature>
<dbReference type="PROSITE" id="PS50113">
    <property type="entry name" value="PAC"/>
    <property type="match status" value="1"/>
</dbReference>
<evidence type="ECO:0000313" key="8">
    <source>
        <dbReference type="Proteomes" id="UP000029393"/>
    </source>
</evidence>
<dbReference type="PATRIC" id="fig|1384056.3.peg.507"/>
<comment type="cofactor">
    <cofactor evidence="1">
        <name>Mg(2+)</name>
        <dbReference type="ChEBI" id="CHEBI:18420"/>
    </cofactor>
</comment>
<dbReference type="InterPro" id="IPR052155">
    <property type="entry name" value="Biofilm_reg_signaling"/>
</dbReference>
<dbReference type="AlphaFoldDB" id="A0A091BT75"/>
<dbReference type="InterPro" id="IPR013656">
    <property type="entry name" value="PAS_4"/>
</dbReference>
<keyword evidence="8" id="KW-1185">Reference proteome</keyword>
<feature type="compositionally biased region" description="Low complexity" evidence="2">
    <location>
        <begin position="32"/>
        <end position="45"/>
    </location>
</feature>
<feature type="compositionally biased region" description="Pro residues" evidence="2">
    <location>
        <begin position="46"/>
        <end position="58"/>
    </location>
</feature>
<reference evidence="7 8" key="1">
    <citation type="submission" date="2013-09" db="EMBL/GenBank/DDBJ databases">
        <title>Genome sequencing of Arenimonas metalli.</title>
        <authorList>
            <person name="Chen F."/>
            <person name="Wang G."/>
        </authorList>
    </citation>
    <scope>NUCLEOTIDE SEQUENCE [LARGE SCALE GENOMIC DNA]</scope>
    <source>
        <strain evidence="7 8">CF5-1</strain>
    </source>
</reference>
<dbReference type="Gene3D" id="1.25.40.10">
    <property type="entry name" value="Tetratricopeptide repeat domain"/>
    <property type="match status" value="1"/>
</dbReference>
<dbReference type="Gene3D" id="3.30.70.270">
    <property type="match status" value="1"/>
</dbReference>
<feature type="signal peptide" evidence="3">
    <location>
        <begin position="1"/>
        <end position="34"/>
    </location>
</feature>
<dbReference type="SMART" id="SM00267">
    <property type="entry name" value="GGDEF"/>
    <property type="match status" value="1"/>
</dbReference>
<dbReference type="Pfam" id="PF08447">
    <property type="entry name" value="PAS_3"/>
    <property type="match status" value="1"/>
</dbReference>
<organism evidence="7 8">
    <name type="scientific">Arenimonas metalli CF5-1</name>
    <dbReference type="NCBI Taxonomy" id="1384056"/>
    <lineage>
        <taxon>Bacteria</taxon>
        <taxon>Pseudomonadati</taxon>
        <taxon>Pseudomonadota</taxon>
        <taxon>Gammaproteobacteria</taxon>
        <taxon>Lysobacterales</taxon>
        <taxon>Lysobacteraceae</taxon>
        <taxon>Arenimonas</taxon>
    </lineage>
</organism>
<dbReference type="PROSITE" id="PS50112">
    <property type="entry name" value="PAS"/>
    <property type="match status" value="2"/>
</dbReference>
<sequence length="873" mass="94843">MGPYRDPAGKRSAWSAILAGGCLALGLASGLAQASPGPQAASARAPAPPGAPGAPPSVPVDTLDRHPLELRALVEPEAVLGELGPALISARLASDPREVARLELARANACRVVADWDCQREAGIEARRAATEAGLPHLAVRGLIAESRARIAMQDYTRGERLLAEAELALKQDPQPELLADVLLAYSSLSYTIGKHAVAADYARRGLQLLGENEGLAMRARLLRNLARAQAQLGEVEPARESLVAATRVSQRLEDPKLEAELYLEGARVARIGGDTATQQRNGTRVLAMAEKLRNSQLRGLGHEVLGLAAADAGDGAAATRELLAAQRSFRLLELQSDELRVLRELVRVLLRHDPGSPELAPLFQRFLTLDNAIAQSERAQAADDFDARLKYAERENEILRLEGESALARERSEALAQTNRLGNLLMALGMVALTALAALFWVQRRGHRRLAETMARLRERELEYRTLADNASDLVLRIGADGERLYVSPSVRNILGIEPGELASPRPDLLHPDDREAVGQLLGRVMRDGGTETLRYRARHASGHYIWLEAVVRRVRGADGGQELVYAGRDISIKVRAEQALEATRARLRAVTDNIPAMIAHIDLQERYTFANAVGERLFGHVEGGLVGKTVREIRGEAIYSEIRPHIERALAGERVTYSGEHDVGGRHYHYQTTYVPDVRPDGVQQGFFSFTYDITQLKQAEQELETLARKDSLTGLANRRYFDERLGAALARSVRQQAPLALLTMDIDHFKGINDGLGHAAGDEVLQEFGRRLAACVRAGDLVARVGGDEFAVLVEGVGSLDSATGFADKLLERMRTPVTVGGAARQVGTSIGIAYSHGRADAKALMLAADQALYDAKATGRGNWKLREIG</sequence>
<dbReference type="CDD" id="cd01949">
    <property type="entry name" value="GGDEF"/>
    <property type="match status" value="1"/>
</dbReference>
<evidence type="ECO:0000256" key="3">
    <source>
        <dbReference type="SAM" id="SignalP"/>
    </source>
</evidence>
<evidence type="ECO:0008006" key="9">
    <source>
        <dbReference type="Google" id="ProtNLM"/>
    </source>
</evidence>
<dbReference type="Gene3D" id="3.30.450.20">
    <property type="entry name" value="PAS domain"/>
    <property type="match status" value="2"/>
</dbReference>
<dbReference type="InterPro" id="IPR000700">
    <property type="entry name" value="PAS-assoc_C"/>
</dbReference>
<feature type="region of interest" description="Disordered" evidence="2">
    <location>
        <begin position="32"/>
        <end position="62"/>
    </location>
</feature>
<dbReference type="InterPro" id="IPR011990">
    <property type="entry name" value="TPR-like_helical_dom_sf"/>
</dbReference>
<dbReference type="PANTHER" id="PTHR44757:SF2">
    <property type="entry name" value="BIOFILM ARCHITECTURE MAINTENANCE PROTEIN MBAA"/>
    <property type="match status" value="1"/>
</dbReference>
<dbReference type="Pfam" id="PF00990">
    <property type="entry name" value="GGDEF"/>
    <property type="match status" value="1"/>
</dbReference>
<evidence type="ECO:0000259" key="6">
    <source>
        <dbReference type="PROSITE" id="PS50887"/>
    </source>
</evidence>
<dbReference type="Proteomes" id="UP000029393">
    <property type="component" value="Unassembled WGS sequence"/>
</dbReference>
<accession>A0A091BT75</accession>
<evidence type="ECO:0000259" key="4">
    <source>
        <dbReference type="PROSITE" id="PS50112"/>
    </source>
</evidence>
<dbReference type="SUPFAM" id="SSF48452">
    <property type="entry name" value="TPR-like"/>
    <property type="match status" value="1"/>
</dbReference>